<reference evidence="3" key="1">
    <citation type="journal article" date="2019" name="Int. J. Syst. Evol. Microbiol.">
        <title>The Global Catalogue of Microorganisms (GCM) 10K type strain sequencing project: providing services to taxonomists for standard genome sequencing and annotation.</title>
        <authorList>
            <consortium name="The Broad Institute Genomics Platform"/>
            <consortium name="The Broad Institute Genome Sequencing Center for Infectious Disease"/>
            <person name="Wu L."/>
            <person name="Ma J."/>
        </authorList>
    </citation>
    <scope>NUCLEOTIDE SEQUENCE [LARGE SCALE GENOMIC DNA]</scope>
    <source>
        <strain evidence="3">NBRC 111368</strain>
    </source>
</reference>
<dbReference type="Proteomes" id="UP001596403">
    <property type="component" value="Unassembled WGS sequence"/>
</dbReference>
<accession>A0ABW1Z3L3</accession>
<dbReference type="InterPro" id="IPR051207">
    <property type="entry name" value="ComplexI_NDUFA9_subunit"/>
</dbReference>
<dbReference type="CDD" id="cd05271">
    <property type="entry name" value="NDUFA9_like_SDR_a"/>
    <property type="match status" value="1"/>
</dbReference>
<dbReference type="PANTHER" id="PTHR12126:SF11">
    <property type="entry name" value="NADH DEHYDROGENASE [UBIQUINONE] 1 ALPHA SUBCOMPLEX SUBUNIT 9, MITOCHONDRIAL"/>
    <property type="match status" value="1"/>
</dbReference>
<protein>
    <submittedName>
        <fullName evidence="2">Complex I NDUFA9 subunit family protein</fullName>
    </submittedName>
</protein>
<dbReference type="InterPro" id="IPR016040">
    <property type="entry name" value="NAD(P)-bd_dom"/>
</dbReference>
<dbReference type="RefSeq" id="WP_206054341.1">
    <property type="nucleotide sequence ID" value="NZ_JBHSWA010000003.1"/>
</dbReference>
<proteinExistence type="predicted"/>
<feature type="domain" description="NAD(P)-binding" evidence="1">
    <location>
        <begin position="56"/>
        <end position="198"/>
    </location>
</feature>
<dbReference type="Pfam" id="PF13460">
    <property type="entry name" value="NAD_binding_10"/>
    <property type="match status" value="1"/>
</dbReference>
<evidence type="ECO:0000313" key="2">
    <source>
        <dbReference type="EMBL" id="MFC6643423.1"/>
    </source>
</evidence>
<gene>
    <name evidence="2" type="ORF">ACFQAU_18635</name>
</gene>
<dbReference type="Gene3D" id="3.40.50.720">
    <property type="entry name" value="NAD(P)-binding Rossmann-like Domain"/>
    <property type="match status" value="1"/>
</dbReference>
<organism evidence="2 3">
    <name type="scientific">Sulfitobacter profundi</name>
    <dbReference type="NCBI Taxonomy" id="2679961"/>
    <lineage>
        <taxon>Bacteria</taxon>
        <taxon>Pseudomonadati</taxon>
        <taxon>Pseudomonadota</taxon>
        <taxon>Alphaproteobacteria</taxon>
        <taxon>Rhodobacterales</taxon>
        <taxon>Roseobacteraceae</taxon>
        <taxon>Sulfitobacter</taxon>
    </lineage>
</organism>
<dbReference type="InterPro" id="IPR036291">
    <property type="entry name" value="NAD(P)-bd_dom_sf"/>
</dbReference>
<keyword evidence="3" id="KW-1185">Reference proteome</keyword>
<sequence length="351" mass="37627">MNNFAEKERFAPLPGLTHARHAFDRLVFVKLLNRALNPKCREDTPMHESKLFTIFGGTGFLGSRVVRHLLTAGHRVRVAARHPGSQPALLQSDRAEAVRADLFEPETLLAALNGADGAVNATSLYVEKGSLTYHAVHVEAAARLASLANRAGVLRFVQLSGIGSNPDAKNSYIRARGHGETTVRSALPEATIIRPAVMFGDGDALLGTIRAVARSPVYPLFGAGDVRLQPAWAEDVARAIGKLLEADTGAPCYELAGADTLTYRELVETVARASGLRTLPVPVPFVIWKCLANIAERLSGAPLTRAQVALMQTDNVASGALPGFADLGITPKGVTDYLHEWQESSIATSER</sequence>
<dbReference type="SUPFAM" id="SSF51735">
    <property type="entry name" value="NAD(P)-binding Rossmann-fold domains"/>
    <property type="match status" value="1"/>
</dbReference>
<evidence type="ECO:0000313" key="3">
    <source>
        <dbReference type="Proteomes" id="UP001596403"/>
    </source>
</evidence>
<comment type="caution">
    <text evidence="2">The sequence shown here is derived from an EMBL/GenBank/DDBJ whole genome shotgun (WGS) entry which is preliminary data.</text>
</comment>
<dbReference type="PANTHER" id="PTHR12126">
    <property type="entry name" value="NADH-UBIQUINONE OXIDOREDUCTASE 39 KDA SUBUNIT-RELATED"/>
    <property type="match status" value="1"/>
</dbReference>
<dbReference type="EMBL" id="JBHSWA010000003">
    <property type="protein sequence ID" value="MFC6643423.1"/>
    <property type="molecule type" value="Genomic_DNA"/>
</dbReference>
<evidence type="ECO:0000259" key="1">
    <source>
        <dbReference type="Pfam" id="PF13460"/>
    </source>
</evidence>
<name>A0ABW1Z3L3_9RHOB</name>